<dbReference type="SUPFAM" id="SSF51197">
    <property type="entry name" value="Clavaminate synthase-like"/>
    <property type="match status" value="1"/>
</dbReference>
<dbReference type="GO" id="GO:0046872">
    <property type="term" value="F:metal ion binding"/>
    <property type="evidence" value="ECO:0007669"/>
    <property type="project" value="UniProtKB-KW"/>
</dbReference>
<sequence length="159" mass="18628">MEFHFVANAQCDRAKEIEEFQETKAGVKGLVDSGMVSIPRIFVHHEKTLGNYPTNNNLQVPLIDLEGLQYSDRRIEIVDQIHRASETWGFFQLINHGIPISKLDELLQCHKQFHEQPTVVKKEHYSLRSNQHVRFFSNSLFPRLSTNQLERYVGFQFCR</sequence>
<dbReference type="EMBL" id="JBJUIK010000016">
    <property type="protein sequence ID" value="KAL3500396.1"/>
    <property type="molecule type" value="Genomic_DNA"/>
</dbReference>
<evidence type="ECO:0000313" key="6">
    <source>
        <dbReference type="Proteomes" id="UP001630127"/>
    </source>
</evidence>
<keyword evidence="1" id="KW-0479">Metal-binding</keyword>
<feature type="domain" description="Non-haem dioxygenase N-terminal" evidence="4">
    <location>
        <begin position="60"/>
        <end position="136"/>
    </location>
</feature>
<dbReference type="InterPro" id="IPR027443">
    <property type="entry name" value="IPNS-like_sf"/>
</dbReference>
<dbReference type="Pfam" id="PF14226">
    <property type="entry name" value="DIOX_N"/>
    <property type="match status" value="1"/>
</dbReference>
<evidence type="ECO:0000256" key="3">
    <source>
        <dbReference type="ARBA" id="ARBA00023004"/>
    </source>
</evidence>
<evidence type="ECO:0000259" key="4">
    <source>
        <dbReference type="Pfam" id="PF14226"/>
    </source>
</evidence>
<organism evidence="5 6">
    <name type="scientific">Cinchona calisaya</name>
    <dbReference type="NCBI Taxonomy" id="153742"/>
    <lineage>
        <taxon>Eukaryota</taxon>
        <taxon>Viridiplantae</taxon>
        <taxon>Streptophyta</taxon>
        <taxon>Embryophyta</taxon>
        <taxon>Tracheophyta</taxon>
        <taxon>Spermatophyta</taxon>
        <taxon>Magnoliopsida</taxon>
        <taxon>eudicotyledons</taxon>
        <taxon>Gunneridae</taxon>
        <taxon>Pentapetalae</taxon>
        <taxon>asterids</taxon>
        <taxon>lamiids</taxon>
        <taxon>Gentianales</taxon>
        <taxon>Rubiaceae</taxon>
        <taxon>Cinchonoideae</taxon>
        <taxon>Cinchoneae</taxon>
        <taxon>Cinchona</taxon>
    </lineage>
</organism>
<accession>A0ABD2Y0X7</accession>
<keyword evidence="6" id="KW-1185">Reference proteome</keyword>
<dbReference type="GO" id="GO:0016706">
    <property type="term" value="F:2-oxoglutarate-dependent dioxygenase activity"/>
    <property type="evidence" value="ECO:0007669"/>
    <property type="project" value="UniProtKB-ARBA"/>
</dbReference>
<dbReference type="Gene3D" id="2.60.120.330">
    <property type="entry name" value="B-lactam Antibiotic, Isopenicillin N Synthase, Chain"/>
    <property type="match status" value="1"/>
</dbReference>
<name>A0ABD2Y0X7_9GENT</name>
<dbReference type="Proteomes" id="UP001630127">
    <property type="component" value="Unassembled WGS sequence"/>
</dbReference>
<evidence type="ECO:0000256" key="1">
    <source>
        <dbReference type="ARBA" id="ARBA00022723"/>
    </source>
</evidence>
<protein>
    <recommendedName>
        <fullName evidence="4">Non-haem dioxygenase N-terminal domain-containing protein</fullName>
    </recommendedName>
</protein>
<keyword evidence="3" id="KW-0408">Iron</keyword>
<dbReference type="AlphaFoldDB" id="A0ABD2Y0X7"/>
<comment type="caution">
    <text evidence="5">The sequence shown here is derived from an EMBL/GenBank/DDBJ whole genome shotgun (WGS) entry which is preliminary data.</text>
</comment>
<dbReference type="PANTHER" id="PTHR10209:SF714">
    <property type="entry name" value="1-AMINOCYCLOPROPANE-1-CARBOXYLATE OXIDASE HOMOLOG 11-RELATED"/>
    <property type="match status" value="1"/>
</dbReference>
<reference evidence="5 6" key="1">
    <citation type="submission" date="2024-11" db="EMBL/GenBank/DDBJ databases">
        <title>A near-complete genome assembly of Cinchona calisaya.</title>
        <authorList>
            <person name="Lian D.C."/>
            <person name="Zhao X.W."/>
            <person name="Wei L."/>
        </authorList>
    </citation>
    <scope>NUCLEOTIDE SEQUENCE [LARGE SCALE GENOMIC DNA]</scope>
    <source>
        <tissue evidence="5">Nenye</tissue>
    </source>
</reference>
<dbReference type="InterPro" id="IPR026992">
    <property type="entry name" value="DIOX_N"/>
</dbReference>
<gene>
    <name evidence="5" type="ORF">ACH5RR_039489</name>
</gene>
<keyword evidence="2" id="KW-0560">Oxidoreductase</keyword>
<proteinExistence type="predicted"/>
<evidence type="ECO:0000313" key="5">
    <source>
        <dbReference type="EMBL" id="KAL3500396.1"/>
    </source>
</evidence>
<evidence type="ECO:0000256" key="2">
    <source>
        <dbReference type="ARBA" id="ARBA00023002"/>
    </source>
</evidence>
<dbReference type="PANTHER" id="PTHR10209">
    <property type="entry name" value="OXIDOREDUCTASE, 2OG-FE II OXYGENASE FAMILY PROTEIN"/>
    <property type="match status" value="1"/>
</dbReference>